<evidence type="ECO:0000313" key="2">
    <source>
        <dbReference type="EMBL" id="KAF1949936.1"/>
    </source>
</evidence>
<feature type="compositionally biased region" description="Low complexity" evidence="1">
    <location>
        <begin position="627"/>
        <end position="640"/>
    </location>
</feature>
<sequence length="1123" mass="122197">MSAPDNSQAPSRAHMEQQSTAGGHWARNSIAQSPFLTTPQPAMRPAFQNNPHGRVVNKTTPGMRQAPCSPHIPPYPPMPQAQPIVSSQWSNFGHHANTTTQQNAGPFDIHIDAGHNMHVGDNSARHPINGYQQQQQNGRPTPIAHQLLSAQTPHPGATYMLPAEGSNKRKAGAGDSVSMKRNRIDKTSWANDQSNCPQQPTPDIPSLFHYQRSNMIPPSGGSQGTTPVKNRGDTMVNTPLSMYNAHIVDNHGYNPYSYSYNPYATPYQQGAQFGPIHSNNQPTQPSIGNSTAFQQMVRPSGQQITQNGSAANNGVTGPSYSAFMNPGHGMATPSPHSTPYSTPSVFPGSSPFFGQVSQAGGSPLTEYTPDTPASGSRMNFQETLGTPSRLPTVQFTPFVGPTRGPMTAPHANGNGKRKEVIVNDDEPTTTTPLQMGIAQPNGSENKHQEFIVIDDEPITTSVPQEVSAKPNVDKPQKTPQYFAPSQELLRIEKEFENRNLRAVHDTKFERSSNRGVRVFKDTKAWMAVGRTEKAKPNFSTLPATHLLPNGTYRCHHVGRDHLENCRRRNCVHPCCTVGVTLQQCLAWMTKGEKQFVTEFPDSNYTCVYYKQKKLPADVERALALETAPAAQVPSPQRAPAQVPPPQRAPAQVPLPQPAPTQNYESQASPGQPSPGDKRKADSDEDLEHKPKRQRMVDPEMTHRSGEDDIDDNDERPDLPNSGMELVFEDAEELCRARAAKIRAARQAEKSVESGQGEQEDEGTQNLGVPKTVEEWKRRFGAVCTHRAYPRKPGNNCVRQTCKDLCCKKEASVAAIKRAIQNKLTRGKKAAGASKSTAGGSASVTQPDTTQESTGAALPVEDIQTATQEQQAQIPTDAVDTEDIYSAFMDECDLDDVQEQQVQTPTNVADPDAIYEAFMKNFDEGDAWEEEPADLAVAQGNGRQELKEQSVTANTLPTTSASEHTAGELRIDSAQAENSEDSDDLDDLFEDTENQGDSNLDAHSEDHENEGVAQKDPATMLGNQSSTHTDDQDTTGEEVQSGEVDPTANKSAVIDRGNEAGTVYSNSGDVSCISNSDDLPESDPSDSEESDADDDGSALLWAIHLPPEQRGRPYVPGGYQPGLR</sequence>
<feature type="compositionally biased region" description="Acidic residues" evidence="1">
    <location>
        <begin position="1077"/>
        <end position="1095"/>
    </location>
</feature>
<keyword evidence="3" id="KW-1185">Reference proteome</keyword>
<reference evidence="2" key="1">
    <citation type="journal article" date="2020" name="Stud. Mycol.">
        <title>101 Dothideomycetes genomes: a test case for predicting lifestyles and emergence of pathogens.</title>
        <authorList>
            <person name="Haridas S."/>
            <person name="Albert R."/>
            <person name="Binder M."/>
            <person name="Bloem J."/>
            <person name="Labutti K."/>
            <person name="Salamov A."/>
            <person name="Andreopoulos B."/>
            <person name="Baker S."/>
            <person name="Barry K."/>
            <person name="Bills G."/>
            <person name="Bluhm B."/>
            <person name="Cannon C."/>
            <person name="Castanera R."/>
            <person name="Culley D."/>
            <person name="Daum C."/>
            <person name="Ezra D."/>
            <person name="Gonzalez J."/>
            <person name="Henrissat B."/>
            <person name="Kuo A."/>
            <person name="Liang C."/>
            <person name="Lipzen A."/>
            <person name="Lutzoni F."/>
            <person name="Magnuson J."/>
            <person name="Mondo S."/>
            <person name="Nolan M."/>
            <person name="Ohm R."/>
            <person name="Pangilinan J."/>
            <person name="Park H.-J."/>
            <person name="Ramirez L."/>
            <person name="Alfaro M."/>
            <person name="Sun H."/>
            <person name="Tritt A."/>
            <person name="Yoshinaga Y."/>
            <person name="Zwiers L.-H."/>
            <person name="Turgeon B."/>
            <person name="Goodwin S."/>
            <person name="Spatafora J."/>
            <person name="Crous P."/>
            <person name="Grigoriev I."/>
        </authorList>
    </citation>
    <scope>NUCLEOTIDE SEQUENCE</scope>
    <source>
        <strain evidence="2">CBS 675.92</strain>
    </source>
</reference>
<organism evidence="2 3">
    <name type="scientific">Byssothecium circinans</name>
    <dbReference type="NCBI Taxonomy" id="147558"/>
    <lineage>
        <taxon>Eukaryota</taxon>
        <taxon>Fungi</taxon>
        <taxon>Dikarya</taxon>
        <taxon>Ascomycota</taxon>
        <taxon>Pezizomycotina</taxon>
        <taxon>Dothideomycetes</taxon>
        <taxon>Pleosporomycetidae</taxon>
        <taxon>Pleosporales</taxon>
        <taxon>Massarineae</taxon>
        <taxon>Massarinaceae</taxon>
        <taxon>Byssothecium</taxon>
    </lineage>
</organism>
<dbReference type="Proteomes" id="UP000800035">
    <property type="component" value="Unassembled WGS sequence"/>
</dbReference>
<protein>
    <submittedName>
        <fullName evidence="2">Uncharacterized protein</fullName>
    </submittedName>
</protein>
<feature type="region of interest" description="Disordered" evidence="1">
    <location>
        <begin position="744"/>
        <end position="771"/>
    </location>
</feature>
<feature type="region of interest" description="Disordered" evidence="1">
    <location>
        <begin position="928"/>
        <end position="1123"/>
    </location>
</feature>
<name>A0A6A5TGK2_9PLEO</name>
<feature type="region of interest" description="Disordered" evidence="1">
    <location>
        <begin position="627"/>
        <end position="722"/>
    </location>
</feature>
<feature type="compositionally biased region" description="Polar residues" evidence="1">
    <location>
        <begin position="660"/>
        <end position="670"/>
    </location>
</feature>
<evidence type="ECO:0000256" key="1">
    <source>
        <dbReference type="SAM" id="MobiDB-lite"/>
    </source>
</evidence>
<feature type="region of interest" description="Disordered" evidence="1">
    <location>
        <begin position="824"/>
        <end position="854"/>
    </location>
</feature>
<feature type="compositionally biased region" description="Basic and acidic residues" evidence="1">
    <location>
        <begin position="694"/>
        <end position="706"/>
    </location>
</feature>
<gene>
    <name evidence="2" type="ORF">CC80DRAFT_554836</name>
</gene>
<feature type="compositionally biased region" description="Polar residues" evidence="1">
    <location>
        <begin position="47"/>
        <end position="62"/>
    </location>
</feature>
<feature type="region of interest" description="Disordered" evidence="1">
    <location>
        <begin position="1"/>
        <end position="84"/>
    </location>
</feature>
<feature type="compositionally biased region" description="Polar residues" evidence="1">
    <location>
        <begin position="948"/>
        <end position="962"/>
    </location>
</feature>
<feature type="compositionally biased region" description="Polar residues" evidence="1">
    <location>
        <begin position="1"/>
        <end position="21"/>
    </location>
</feature>
<feature type="compositionally biased region" description="Polar residues" evidence="1">
    <location>
        <begin position="1062"/>
        <end position="1074"/>
    </location>
</feature>
<dbReference type="AlphaFoldDB" id="A0A6A5TGK2"/>
<feature type="compositionally biased region" description="Polar residues" evidence="1">
    <location>
        <begin position="29"/>
        <end position="40"/>
    </location>
</feature>
<dbReference type="EMBL" id="ML977030">
    <property type="protein sequence ID" value="KAF1949936.1"/>
    <property type="molecule type" value="Genomic_DNA"/>
</dbReference>
<feature type="compositionally biased region" description="Basic and acidic residues" evidence="1">
    <location>
        <begin position="999"/>
        <end position="1009"/>
    </location>
</feature>
<evidence type="ECO:0000313" key="3">
    <source>
        <dbReference type="Proteomes" id="UP000800035"/>
    </source>
</evidence>
<accession>A0A6A5TGK2</accession>
<feature type="compositionally biased region" description="Low complexity" evidence="1">
    <location>
        <begin position="829"/>
        <end position="842"/>
    </location>
</feature>
<feature type="compositionally biased region" description="Pro residues" evidence="1">
    <location>
        <begin position="70"/>
        <end position="80"/>
    </location>
</feature>
<feature type="compositionally biased region" description="Pro residues" evidence="1">
    <location>
        <begin position="641"/>
        <end position="658"/>
    </location>
</feature>
<feature type="compositionally biased region" description="Acidic residues" evidence="1">
    <location>
        <begin position="977"/>
        <end position="993"/>
    </location>
</feature>
<feature type="compositionally biased region" description="Polar residues" evidence="1">
    <location>
        <begin position="843"/>
        <end position="853"/>
    </location>
</feature>
<proteinExistence type="predicted"/>